<dbReference type="InterPro" id="IPR019734">
    <property type="entry name" value="TPR_rpt"/>
</dbReference>
<dbReference type="AlphaFoldDB" id="A0A485LZZ2"/>
<dbReference type="Pfam" id="PF14559">
    <property type="entry name" value="TPR_19"/>
    <property type="match status" value="1"/>
</dbReference>
<gene>
    <name evidence="1" type="ORF">SCFA_30048</name>
</gene>
<accession>A0A485LZZ2</accession>
<name>A0A485LZZ2_9ZZZZ</name>
<protein>
    <submittedName>
        <fullName evidence="1">Tetratricopeptide repeat protein</fullName>
    </submittedName>
</protein>
<evidence type="ECO:0000313" key="1">
    <source>
        <dbReference type="EMBL" id="VFU14519.1"/>
    </source>
</evidence>
<dbReference type="Gene3D" id="1.25.40.10">
    <property type="entry name" value="Tetratricopeptide repeat domain"/>
    <property type="match status" value="1"/>
</dbReference>
<dbReference type="EMBL" id="CAADRM010000092">
    <property type="protein sequence ID" value="VFU14519.1"/>
    <property type="molecule type" value="Genomic_DNA"/>
</dbReference>
<proteinExistence type="predicted"/>
<dbReference type="SUPFAM" id="SSF48452">
    <property type="entry name" value="TPR-like"/>
    <property type="match status" value="1"/>
</dbReference>
<dbReference type="PROSITE" id="PS50005">
    <property type="entry name" value="TPR"/>
    <property type="match status" value="1"/>
</dbReference>
<organism evidence="1">
    <name type="scientific">anaerobic digester metagenome</name>
    <dbReference type="NCBI Taxonomy" id="1263854"/>
    <lineage>
        <taxon>unclassified sequences</taxon>
        <taxon>metagenomes</taxon>
        <taxon>ecological metagenomes</taxon>
    </lineage>
</organism>
<dbReference type="InterPro" id="IPR011990">
    <property type="entry name" value="TPR-like_helical_dom_sf"/>
</dbReference>
<reference evidence="1" key="1">
    <citation type="submission" date="2019-03" db="EMBL/GenBank/DDBJ databases">
        <authorList>
            <person name="Hao L."/>
        </authorList>
    </citation>
    <scope>NUCLEOTIDE SEQUENCE</scope>
</reference>
<sequence length="379" mass="43486">MRGKLEQPKGLIELISVEVERIDTEYGELWLSYEYSCPAGQYKSAMGLPIFNSKEMTNLFFKELMVEARHLSEMDSNDVCAVGLNVANKINSMLPIKNLCQRVIDVLQSGDPLEENREYIDLCTAGFNFKDGDLSLSSMGFDDRFKTFMSRARSKMEQGYYTIAADDLEKANTLCSTSPLIHKLIGICHRELGHLDLALEMFTKAMDLGDKEKDTYLYLSEIHFFLNNMEEASRILSSMLEEYPDDVRALVELANIRYQMDESYVDILDRAFSCDREATRKNILQTFVFKKVGHTKPRKTSLERASILLKIPESTIRLLASSNRIPARTFPDSDEMVLDEHELQSWAFVYRRYNLLEDEIQRVTTNPAGHKNQSMAVLP</sequence>